<evidence type="ECO:0000313" key="1">
    <source>
        <dbReference type="EMBL" id="MBE9639776.1"/>
    </source>
</evidence>
<name>A0ABR9X8M2_9RHOB</name>
<evidence type="ECO:0000313" key="2">
    <source>
        <dbReference type="Proteomes" id="UP000607796"/>
    </source>
</evidence>
<protein>
    <recommendedName>
        <fullName evidence="3">Type ISP restriction-modification enzyme LLaBIII C-terminal specificity domain-containing protein</fullName>
    </recommendedName>
</protein>
<dbReference type="EMBL" id="JADFFK010000021">
    <property type="protein sequence ID" value="MBE9639776.1"/>
    <property type="molecule type" value="Genomic_DNA"/>
</dbReference>
<evidence type="ECO:0008006" key="3">
    <source>
        <dbReference type="Google" id="ProtNLM"/>
    </source>
</evidence>
<organism evidence="1 2">
    <name type="scientific">Salipiger mangrovisoli</name>
    <dbReference type="NCBI Taxonomy" id="2865933"/>
    <lineage>
        <taxon>Bacteria</taxon>
        <taxon>Pseudomonadati</taxon>
        <taxon>Pseudomonadota</taxon>
        <taxon>Alphaproteobacteria</taxon>
        <taxon>Rhodobacterales</taxon>
        <taxon>Roseobacteraceae</taxon>
        <taxon>Salipiger</taxon>
    </lineage>
</organism>
<dbReference type="Proteomes" id="UP000607796">
    <property type="component" value="Unassembled WGS sequence"/>
</dbReference>
<sequence length="72" mass="8482">MIQGSHAFINEIASYWIGVYEGFVPDKYRSDETRTEFRAVEDFVVYTLNILRALFARVNYRSQTLEELLNDV</sequence>
<gene>
    <name evidence="1" type="ORF">IQ782_23245</name>
</gene>
<reference evidence="1 2" key="1">
    <citation type="journal article" date="2021" name="Int. J. Syst. Evol. Microbiol.">
        <title>Salipiger mangrovisoli sp. nov., isolated from mangrove soil and the proposal for the reclassification of Paraphaeobacter pallidus as Salipiger pallidus comb. nov.</title>
        <authorList>
            <person name="Du J."/>
            <person name="Liu Y."/>
            <person name="Pei T."/>
            <person name="Deng M.R."/>
            <person name="Zhu H."/>
        </authorList>
    </citation>
    <scope>NUCLEOTIDE SEQUENCE [LARGE SCALE GENOMIC DNA]</scope>
    <source>
        <strain evidence="1 2">6D45A</strain>
    </source>
</reference>
<accession>A0ABR9X8M2</accession>
<keyword evidence="2" id="KW-1185">Reference proteome</keyword>
<comment type="caution">
    <text evidence="1">The sequence shown here is derived from an EMBL/GenBank/DDBJ whole genome shotgun (WGS) entry which is preliminary data.</text>
</comment>
<proteinExistence type="predicted"/>